<dbReference type="VEuPathDB" id="FungiDB:ASPZODRAFT_137267"/>
<dbReference type="InterPro" id="IPR036259">
    <property type="entry name" value="MFS_trans_sf"/>
</dbReference>
<keyword evidence="5 8" id="KW-1133">Transmembrane helix</keyword>
<dbReference type="GO" id="GO:0005351">
    <property type="term" value="F:carbohydrate:proton symporter activity"/>
    <property type="evidence" value="ECO:0007669"/>
    <property type="project" value="TreeGrafter"/>
</dbReference>
<proteinExistence type="inferred from homology"/>
<dbReference type="InterPro" id="IPR003663">
    <property type="entry name" value="Sugar/inositol_transpt"/>
</dbReference>
<evidence type="ECO:0000256" key="7">
    <source>
        <dbReference type="RuleBase" id="RU003346"/>
    </source>
</evidence>
<gene>
    <name evidence="10" type="ORF">ASPZODRAFT_137267</name>
</gene>
<evidence type="ECO:0000256" key="3">
    <source>
        <dbReference type="ARBA" id="ARBA00022448"/>
    </source>
</evidence>
<dbReference type="SUPFAM" id="SSF103473">
    <property type="entry name" value="MFS general substrate transporter"/>
    <property type="match status" value="1"/>
</dbReference>
<dbReference type="InterPro" id="IPR020846">
    <property type="entry name" value="MFS_dom"/>
</dbReference>
<feature type="transmembrane region" description="Helical" evidence="8">
    <location>
        <begin position="467"/>
        <end position="483"/>
    </location>
</feature>
<dbReference type="GeneID" id="34610729"/>
<dbReference type="NCBIfam" id="TIGR00879">
    <property type="entry name" value="SP"/>
    <property type="match status" value="1"/>
</dbReference>
<dbReference type="Proteomes" id="UP000184188">
    <property type="component" value="Unassembled WGS sequence"/>
</dbReference>
<dbReference type="PROSITE" id="PS00217">
    <property type="entry name" value="SUGAR_TRANSPORT_2"/>
    <property type="match status" value="1"/>
</dbReference>
<feature type="transmembrane region" description="Helical" evidence="8">
    <location>
        <begin position="42"/>
        <end position="69"/>
    </location>
</feature>
<feature type="transmembrane region" description="Helical" evidence="8">
    <location>
        <begin position="303"/>
        <end position="321"/>
    </location>
</feature>
<comment type="subcellular location">
    <subcellularLocation>
        <location evidence="1">Membrane</location>
        <topology evidence="1">Multi-pass membrane protein</topology>
    </subcellularLocation>
</comment>
<evidence type="ECO:0000256" key="6">
    <source>
        <dbReference type="ARBA" id="ARBA00023136"/>
    </source>
</evidence>
<keyword evidence="3 7" id="KW-0813">Transport</keyword>
<feature type="transmembrane region" description="Helical" evidence="8">
    <location>
        <begin position="117"/>
        <end position="140"/>
    </location>
</feature>
<accession>A0A1L9S5M6</accession>
<dbReference type="InterPro" id="IPR005829">
    <property type="entry name" value="Sugar_transporter_CS"/>
</dbReference>
<sequence length="533" mass="60158">MAQEKDKDTATQLEERLFAAQQSTEAEVKMSLWQALKLYPKASLWSILISFAVVMEGYDVILMGSFYAYPNFTKRFGVKDAAGDYEIPAHWQASLGNSGSVGQIIGLMFNEWAAERYGYRIVMSGALIATMGFIFLFFFATNLEMLLAAEILCGIPWGIFQTLTTSYACEVAPVALRAYLTTWVNACWGIGQLLSCGVLRALLYRTDQWGWRIPFAVQWVWPIPLLIITLLAPESPWWLVRHGHYERAKQSLQRLTDASSVEGFNIDNTIQMMIHTDELEREERTGSRYIDCFRGIELRRTEIVCMVWTVQNMCGSAFMSYSTYFFEQAGLPDSDSYDLSMGQYAINTAGTFAVWGLLMLGISRRGMYLWGCVFMGIALIIIGCVSLDDAKAGSWAVGAMLLAWNVGYQFSVGTIAFSLVTELSSRRLMVKALNIGRAVYNVEGLILGVLTPYMLNPTAWNWGGKTAFFWAGFDALCVVWIYFRLPDPTGMTFAEIDKRFEMKIPARQFKSVQVDEFEGERQQLEKARATENP</sequence>
<dbReference type="PANTHER" id="PTHR48022:SF56">
    <property type="entry name" value="MAJOR FACILITATOR SUPERFAMILY (MFS) PROFILE DOMAIN-CONTAINING PROTEIN-RELATED"/>
    <property type="match status" value="1"/>
</dbReference>
<evidence type="ECO:0000256" key="5">
    <source>
        <dbReference type="ARBA" id="ARBA00022989"/>
    </source>
</evidence>
<dbReference type="PANTHER" id="PTHR48022">
    <property type="entry name" value="PLASTIDIC GLUCOSE TRANSPORTER 4"/>
    <property type="match status" value="1"/>
</dbReference>
<evidence type="ECO:0000256" key="2">
    <source>
        <dbReference type="ARBA" id="ARBA00010992"/>
    </source>
</evidence>
<dbReference type="EMBL" id="KV878359">
    <property type="protein sequence ID" value="OJJ42455.1"/>
    <property type="molecule type" value="Genomic_DNA"/>
</dbReference>
<dbReference type="InterPro" id="IPR005828">
    <property type="entry name" value="MFS_sugar_transport-like"/>
</dbReference>
<reference evidence="11" key="1">
    <citation type="journal article" date="2017" name="Genome Biol.">
        <title>Comparative genomics reveals high biological diversity and specific adaptations in the industrially and medically important fungal genus Aspergillus.</title>
        <authorList>
            <person name="de Vries R.P."/>
            <person name="Riley R."/>
            <person name="Wiebenga A."/>
            <person name="Aguilar-Osorio G."/>
            <person name="Amillis S."/>
            <person name="Uchima C.A."/>
            <person name="Anderluh G."/>
            <person name="Asadollahi M."/>
            <person name="Askin M."/>
            <person name="Barry K."/>
            <person name="Battaglia E."/>
            <person name="Bayram O."/>
            <person name="Benocci T."/>
            <person name="Braus-Stromeyer S.A."/>
            <person name="Caldana C."/>
            <person name="Canovas D."/>
            <person name="Cerqueira G.C."/>
            <person name="Chen F."/>
            <person name="Chen W."/>
            <person name="Choi C."/>
            <person name="Clum A."/>
            <person name="Dos Santos R.A."/>
            <person name="Damasio A.R."/>
            <person name="Diallinas G."/>
            <person name="Emri T."/>
            <person name="Fekete E."/>
            <person name="Flipphi M."/>
            <person name="Freyberg S."/>
            <person name="Gallo A."/>
            <person name="Gournas C."/>
            <person name="Habgood R."/>
            <person name="Hainaut M."/>
            <person name="Harispe M.L."/>
            <person name="Henrissat B."/>
            <person name="Hilden K.S."/>
            <person name="Hope R."/>
            <person name="Hossain A."/>
            <person name="Karabika E."/>
            <person name="Karaffa L."/>
            <person name="Karanyi Z."/>
            <person name="Krasevec N."/>
            <person name="Kuo A."/>
            <person name="Kusch H."/>
            <person name="LaButti K."/>
            <person name="Lagendijk E.L."/>
            <person name="Lapidus A."/>
            <person name="Levasseur A."/>
            <person name="Lindquist E."/>
            <person name="Lipzen A."/>
            <person name="Logrieco A.F."/>
            <person name="MacCabe A."/>
            <person name="Maekelae M.R."/>
            <person name="Malavazi I."/>
            <person name="Melin P."/>
            <person name="Meyer V."/>
            <person name="Mielnichuk N."/>
            <person name="Miskei M."/>
            <person name="Molnar A.P."/>
            <person name="Mule G."/>
            <person name="Ngan C.Y."/>
            <person name="Orejas M."/>
            <person name="Orosz E."/>
            <person name="Ouedraogo J.P."/>
            <person name="Overkamp K.M."/>
            <person name="Park H.-S."/>
            <person name="Perrone G."/>
            <person name="Piumi F."/>
            <person name="Punt P.J."/>
            <person name="Ram A.F."/>
            <person name="Ramon A."/>
            <person name="Rauscher S."/>
            <person name="Record E."/>
            <person name="Riano-Pachon D.M."/>
            <person name="Robert V."/>
            <person name="Roehrig J."/>
            <person name="Ruller R."/>
            <person name="Salamov A."/>
            <person name="Salih N.S."/>
            <person name="Samson R.A."/>
            <person name="Sandor E."/>
            <person name="Sanguinetti M."/>
            <person name="Schuetze T."/>
            <person name="Sepcic K."/>
            <person name="Shelest E."/>
            <person name="Sherlock G."/>
            <person name="Sophianopoulou V."/>
            <person name="Squina F.M."/>
            <person name="Sun H."/>
            <person name="Susca A."/>
            <person name="Todd R.B."/>
            <person name="Tsang A."/>
            <person name="Unkles S.E."/>
            <person name="van de Wiele N."/>
            <person name="van Rossen-Uffink D."/>
            <person name="Oliveira J.V."/>
            <person name="Vesth T.C."/>
            <person name="Visser J."/>
            <person name="Yu J.-H."/>
            <person name="Zhou M."/>
            <person name="Andersen M.R."/>
            <person name="Archer D.B."/>
            <person name="Baker S.E."/>
            <person name="Benoit I."/>
            <person name="Brakhage A.A."/>
            <person name="Braus G.H."/>
            <person name="Fischer R."/>
            <person name="Frisvad J.C."/>
            <person name="Goldman G.H."/>
            <person name="Houbraken J."/>
            <person name="Oakley B."/>
            <person name="Pocsi I."/>
            <person name="Scazzocchio C."/>
            <person name="Seiboth B."/>
            <person name="vanKuyk P.A."/>
            <person name="Wortman J."/>
            <person name="Dyer P.S."/>
            <person name="Grigoriev I.V."/>
        </authorList>
    </citation>
    <scope>NUCLEOTIDE SEQUENCE [LARGE SCALE GENOMIC DNA]</scope>
    <source>
        <strain evidence="11">CBS 506.65</strain>
    </source>
</reference>
<keyword evidence="4 8" id="KW-0812">Transmembrane</keyword>
<evidence type="ECO:0000313" key="10">
    <source>
        <dbReference type="EMBL" id="OJJ42455.1"/>
    </source>
</evidence>
<dbReference type="Gene3D" id="1.20.1250.20">
    <property type="entry name" value="MFS general substrate transporter like domains"/>
    <property type="match status" value="1"/>
</dbReference>
<evidence type="ECO:0000313" key="11">
    <source>
        <dbReference type="Proteomes" id="UP000184188"/>
    </source>
</evidence>
<dbReference type="OrthoDB" id="6612291at2759"/>
<feature type="transmembrane region" description="Helical" evidence="8">
    <location>
        <begin position="367"/>
        <end position="388"/>
    </location>
</feature>
<feature type="transmembrane region" description="Helical" evidence="8">
    <location>
        <begin position="209"/>
        <end position="232"/>
    </location>
</feature>
<dbReference type="RefSeq" id="XP_022576965.1">
    <property type="nucleotide sequence ID" value="XM_022724264.1"/>
</dbReference>
<dbReference type="GO" id="GO:0016020">
    <property type="term" value="C:membrane"/>
    <property type="evidence" value="ECO:0007669"/>
    <property type="project" value="UniProtKB-SubCell"/>
</dbReference>
<keyword evidence="11" id="KW-1185">Reference proteome</keyword>
<protein>
    <recommendedName>
        <fullName evidence="9">Major facilitator superfamily (MFS) profile domain-containing protein</fullName>
    </recommendedName>
</protein>
<evidence type="ECO:0000256" key="4">
    <source>
        <dbReference type="ARBA" id="ARBA00022692"/>
    </source>
</evidence>
<evidence type="ECO:0000256" key="1">
    <source>
        <dbReference type="ARBA" id="ARBA00004141"/>
    </source>
</evidence>
<name>A0A1L9S5M6_9EURO</name>
<dbReference type="Pfam" id="PF00083">
    <property type="entry name" value="Sugar_tr"/>
    <property type="match status" value="1"/>
</dbReference>
<feature type="transmembrane region" description="Helical" evidence="8">
    <location>
        <begin position="341"/>
        <end position="360"/>
    </location>
</feature>
<comment type="similarity">
    <text evidence="2 7">Belongs to the major facilitator superfamily. Sugar transporter (TC 2.A.1.1) family.</text>
</comment>
<feature type="transmembrane region" description="Helical" evidence="8">
    <location>
        <begin position="394"/>
        <end position="417"/>
    </location>
</feature>
<feature type="transmembrane region" description="Helical" evidence="8">
    <location>
        <begin position="146"/>
        <end position="168"/>
    </location>
</feature>
<dbReference type="AlphaFoldDB" id="A0A1L9S5M6"/>
<keyword evidence="6 8" id="KW-0472">Membrane</keyword>
<feature type="transmembrane region" description="Helical" evidence="8">
    <location>
        <begin position="438"/>
        <end position="455"/>
    </location>
</feature>
<feature type="domain" description="Major facilitator superfamily (MFS) profile" evidence="9">
    <location>
        <begin position="45"/>
        <end position="489"/>
    </location>
</feature>
<organism evidence="10 11">
    <name type="scientific">Penicilliopsis zonata CBS 506.65</name>
    <dbReference type="NCBI Taxonomy" id="1073090"/>
    <lineage>
        <taxon>Eukaryota</taxon>
        <taxon>Fungi</taxon>
        <taxon>Dikarya</taxon>
        <taxon>Ascomycota</taxon>
        <taxon>Pezizomycotina</taxon>
        <taxon>Eurotiomycetes</taxon>
        <taxon>Eurotiomycetidae</taxon>
        <taxon>Eurotiales</taxon>
        <taxon>Aspergillaceae</taxon>
        <taxon>Penicilliopsis</taxon>
    </lineage>
</organism>
<dbReference type="FunFam" id="1.20.1250.20:FF:000078">
    <property type="entry name" value="MFS maltose transporter, putative"/>
    <property type="match status" value="1"/>
</dbReference>
<feature type="transmembrane region" description="Helical" evidence="8">
    <location>
        <begin position="180"/>
        <end position="203"/>
    </location>
</feature>
<evidence type="ECO:0000256" key="8">
    <source>
        <dbReference type="SAM" id="Phobius"/>
    </source>
</evidence>
<dbReference type="PROSITE" id="PS50850">
    <property type="entry name" value="MFS"/>
    <property type="match status" value="1"/>
</dbReference>
<evidence type="ECO:0000259" key="9">
    <source>
        <dbReference type="PROSITE" id="PS50850"/>
    </source>
</evidence>
<dbReference type="InterPro" id="IPR050360">
    <property type="entry name" value="MFS_Sugar_Transporters"/>
</dbReference>